<protein>
    <submittedName>
        <fullName evidence="3">SDR family NAD(P)-dependent oxidoreductase</fullName>
    </submittedName>
</protein>
<dbReference type="AlphaFoldDB" id="A0A520MXW6"/>
<dbReference type="PANTHER" id="PTHR42901:SF1">
    <property type="entry name" value="ALCOHOL DEHYDROGENASE"/>
    <property type="match status" value="1"/>
</dbReference>
<evidence type="ECO:0000256" key="1">
    <source>
        <dbReference type="ARBA" id="ARBA00006484"/>
    </source>
</evidence>
<dbReference type="GO" id="GO:0016491">
    <property type="term" value="F:oxidoreductase activity"/>
    <property type="evidence" value="ECO:0007669"/>
    <property type="project" value="UniProtKB-KW"/>
</dbReference>
<dbReference type="PRINTS" id="PR00081">
    <property type="entry name" value="GDHRDH"/>
</dbReference>
<evidence type="ECO:0000256" key="2">
    <source>
        <dbReference type="ARBA" id="ARBA00023002"/>
    </source>
</evidence>
<proteinExistence type="inferred from homology"/>
<organism evidence="3 4">
    <name type="scientific">SAR86 cluster bacterium</name>
    <dbReference type="NCBI Taxonomy" id="2030880"/>
    <lineage>
        <taxon>Bacteria</taxon>
        <taxon>Pseudomonadati</taxon>
        <taxon>Pseudomonadota</taxon>
        <taxon>Gammaproteobacteria</taxon>
        <taxon>SAR86 cluster</taxon>
    </lineage>
</organism>
<evidence type="ECO:0000313" key="4">
    <source>
        <dbReference type="Proteomes" id="UP000319384"/>
    </source>
</evidence>
<accession>A0A520MXW6</accession>
<dbReference type="CDD" id="cd05233">
    <property type="entry name" value="SDR_c"/>
    <property type="match status" value="1"/>
</dbReference>
<comment type="similarity">
    <text evidence="1">Belongs to the short-chain dehydrogenases/reductases (SDR) family.</text>
</comment>
<dbReference type="Gene3D" id="3.40.50.720">
    <property type="entry name" value="NAD(P)-binding Rossmann-like Domain"/>
    <property type="match status" value="1"/>
</dbReference>
<keyword evidence="2" id="KW-0560">Oxidoreductase</keyword>
<dbReference type="EMBL" id="SHBH01000020">
    <property type="protein sequence ID" value="RZO26044.1"/>
    <property type="molecule type" value="Genomic_DNA"/>
</dbReference>
<dbReference type="Proteomes" id="UP000319384">
    <property type="component" value="Unassembled WGS sequence"/>
</dbReference>
<dbReference type="Pfam" id="PF00106">
    <property type="entry name" value="adh_short"/>
    <property type="match status" value="1"/>
</dbReference>
<name>A0A520MXW6_9GAMM</name>
<evidence type="ECO:0000313" key="3">
    <source>
        <dbReference type="EMBL" id="RZO26044.1"/>
    </source>
</evidence>
<dbReference type="PIRSF" id="PIRSF000126">
    <property type="entry name" value="11-beta-HSD1"/>
    <property type="match status" value="1"/>
</dbReference>
<dbReference type="PANTHER" id="PTHR42901">
    <property type="entry name" value="ALCOHOL DEHYDROGENASE"/>
    <property type="match status" value="1"/>
</dbReference>
<dbReference type="SUPFAM" id="SSF51735">
    <property type="entry name" value="NAD(P)-binding Rossmann-fold domains"/>
    <property type="match status" value="1"/>
</dbReference>
<sequence length="266" mass="29537">MTKSYALITGASSGIGLEIAKNLAKRGYNLILTARRKDLLENLSKEIKHNCNVDVDFISNDLSKYDAPAEIYNYCESKNYKVDLLVNNAGYGIKTSFHTTSVEDEEAFIRVLGTSVIMLTKLFIPNMIENGFGKIMIISSVASFAPPSAIQPLYGPIKTFMNRFSDSININYKRKGVTSTAVCPGFTETGFHTASGVQEEMDRVPKFMVFTAARIAEEGIEATLSGKRLCVPTKTYKLIVFMQKYIPQFLLAYVANLLAPGRYDND</sequence>
<dbReference type="InterPro" id="IPR002347">
    <property type="entry name" value="SDR_fam"/>
</dbReference>
<comment type="caution">
    <text evidence="3">The sequence shown here is derived from an EMBL/GenBank/DDBJ whole genome shotgun (WGS) entry which is preliminary data.</text>
</comment>
<dbReference type="InterPro" id="IPR036291">
    <property type="entry name" value="NAD(P)-bd_dom_sf"/>
</dbReference>
<reference evidence="3 4" key="1">
    <citation type="submission" date="2019-02" db="EMBL/GenBank/DDBJ databases">
        <title>Prokaryotic population dynamics and viral predation in marine succession experiment using metagenomics: the confinement effect.</title>
        <authorList>
            <person name="Haro-Moreno J.M."/>
            <person name="Rodriguez-Valera F."/>
            <person name="Lopez-Perez M."/>
        </authorList>
    </citation>
    <scope>NUCLEOTIDE SEQUENCE [LARGE SCALE GENOMIC DNA]</scope>
    <source>
        <strain evidence="3">MED-G162</strain>
    </source>
</reference>
<gene>
    <name evidence="3" type="ORF">EVA95_02705</name>
</gene>